<dbReference type="GO" id="GO:0000105">
    <property type="term" value="P:L-histidine biosynthetic process"/>
    <property type="evidence" value="ECO:0007669"/>
    <property type="project" value="InterPro"/>
</dbReference>
<dbReference type="InterPro" id="IPR012131">
    <property type="entry name" value="Hstdl_DH"/>
</dbReference>
<dbReference type="PANTHER" id="PTHR21256">
    <property type="entry name" value="HISTIDINOL DEHYDROGENASE HDH"/>
    <property type="match status" value="1"/>
</dbReference>
<dbReference type="CDD" id="cd06572">
    <property type="entry name" value="Histidinol_dh"/>
    <property type="match status" value="1"/>
</dbReference>
<evidence type="ECO:0000256" key="5">
    <source>
        <dbReference type="ARBA" id="ARBA00023002"/>
    </source>
</evidence>
<dbReference type="AlphaFoldDB" id="A0A3B1CG97"/>
<dbReference type="GO" id="GO:0004399">
    <property type="term" value="F:histidinol dehydrogenase activity"/>
    <property type="evidence" value="ECO:0007669"/>
    <property type="project" value="UniProtKB-EC"/>
</dbReference>
<evidence type="ECO:0000256" key="2">
    <source>
        <dbReference type="ARBA" id="ARBA00010178"/>
    </source>
</evidence>
<evidence type="ECO:0000256" key="4">
    <source>
        <dbReference type="ARBA" id="ARBA00022833"/>
    </source>
</evidence>
<organism evidence="6">
    <name type="scientific">hydrothermal vent metagenome</name>
    <dbReference type="NCBI Taxonomy" id="652676"/>
    <lineage>
        <taxon>unclassified sequences</taxon>
        <taxon>metagenomes</taxon>
        <taxon>ecological metagenomes</taxon>
    </lineage>
</organism>
<dbReference type="PROSITE" id="PS00611">
    <property type="entry name" value="HISOL_DEHYDROGENASE"/>
    <property type="match status" value="1"/>
</dbReference>
<dbReference type="SUPFAM" id="SSF53720">
    <property type="entry name" value="ALDH-like"/>
    <property type="match status" value="1"/>
</dbReference>
<dbReference type="FunFam" id="3.40.50.1980:FF:000001">
    <property type="entry name" value="Histidinol dehydrogenase"/>
    <property type="match status" value="1"/>
</dbReference>
<dbReference type="GO" id="GO:0051287">
    <property type="term" value="F:NAD binding"/>
    <property type="evidence" value="ECO:0007669"/>
    <property type="project" value="InterPro"/>
</dbReference>
<dbReference type="PANTHER" id="PTHR21256:SF2">
    <property type="entry name" value="HISTIDINE BIOSYNTHESIS TRIFUNCTIONAL PROTEIN"/>
    <property type="match status" value="1"/>
</dbReference>
<dbReference type="PIRSF" id="PIRSF000099">
    <property type="entry name" value="Histidinol_dh"/>
    <property type="match status" value="1"/>
</dbReference>
<dbReference type="Gene3D" id="1.20.5.1300">
    <property type="match status" value="1"/>
</dbReference>
<protein>
    <submittedName>
        <fullName evidence="6">Histidinol dehydrogenase</fullName>
        <ecNumber evidence="6">1.1.1.23</ecNumber>
    </submittedName>
</protein>
<dbReference type="HAMAP" id="MF_01024">
    <property type="entry name" value="HisD"/>
    <property type="match status" value="1"/>
</dbReference>
<dbReference type="GO" id="GO:0046872">
    <property type="term" value="F:metal ion binding"/>
    <property type="evidence" value="ECO:0007669"/>
    <property type="project" value="UniProtKB-KW"/>
</dbReference>
<keyword evidence="4" id="KW-0862">Zinc</keyword>
<dbReference type="Pfam" id="PF00815">
    <property type="entry name" value="Histidinol_dh"/>
    <property type="match status" value="1"/>
</dbReference>
<accession>A0A3B1CG97</accession>
<dbReference type="EC" id="1.1.1.23" evidence="6"/>
<dbReference type="InterPro" id="IPR022695">
    <property type="entry name" value="Histidinol_DH_monofunct"/>
</dbReference>
<comment type="similarity">
    <text evidence="2">Belongs to the histidinol dehydrogenase family.</text>
</comment>
<dbReference type="FunFam" id="3.40.50.1980:FF:000026">
    <property type="entry name" value="Histidinol dehydrogenase"/>
    <property type="match status" value="1"/>
</dbReference>
<gene>
    <name evidence="6" type="ORF">MNBD_NITROSPINAE04-1465</name>
</gene>
<dbReference type="NCBIfam" id="TIGR00069">
    <property type="entry name" value="hisD"/>
    <property type="match status" value="1"/>
</dbReference>
<evidence type="ECO:0000313" key="6">
    <source>
        <dbReference type="EMBL" id="VAX25601.1"/>
    </source>
</evidence>
<reference evidence="6" key="1">
    <citation type="submission" date="2018-06" db="EMBL/GenBank/DDBJ databases">
        <authorList>
            <person name="Zhirakovskaya E."/>
        </authorList>
    </citation>
    <scope>NUCLEOTIDE SEQUENCE</scope>
</reference>
<dbReference type="EMBL" id="UOGA01000306">
    <property type="protein sequence ID" value="VAX25601.1"/>
    <property type="molecule type" value="Genomic_DNA"/>
</dbReference>
<evidence type="ECO:0000256" key="3">
    <source>
        <dbReference type="ARBA" id="ARBA00022723"/>
    </source>
</evidence>
<dbReference type="PRINTS" id="PR00083">
    <property type="entry name" value="HOLDHDRGNASE"/>
</dbReference>
<keyword evidence="5 6" id="KW-0560">Oxidoreductase</keyword>
<dbReference type="GO" id="GO:0005829">
    <property type="term" value="C:cytosol"/>
    <property type="evidence" value="ECO:0007669"/>
    <property type="project" value="TreeGrafter"/>
</dbReference>
<dbReference type="InterPro" id="IPR001692">
    <property type="entry name" value="Histidinol_DH_CS"/>
</dbReference>
<comment type="cofactor">
    <cofactor evidence="1">
        <name>Zn(2+)</name>
        <dbReference type="ChEBI" id="CHEBI:29105"/>
    </cofactor>
</comment>
<evidence type="ECO:0000256" key="1">
    <source>
        <dbReference type="ARBA" id="ARBA00001947"/>
    </source>
</evidence>
<dbReference type="Gene3D" id="3.40.50.1980">
    <property type="entry name" value="Nitrogenase molybdenum iron protein domain"/>
    <property type="match status" value="2"/>
</dbReference>
<keyword evidence="3" id="KW-0479">Metal-binding</keyword>
<proteinExistence type="inferred from homology"/>
<name>A0A3B1CG97_9ZZZZ</name>
<sequence length="431" mass="46474">MKIIRSETARSFSQAINKLDSRLSFGSTGVESVVSEIIRNVRTSGDKSLLAYTKKFDRVSYTTRSMKVSDAEISKASISANPKVVRALKLSAARIKQFHKRQKEQSWKYTRNGATLGQLIRPLDSAGIYVPGGKASYPSSVLMNAIPAKIAGVRRVVMVTPTPDGEINPHVLVAAKIAGVDEIYKVGGAQAVAALAFGTKTIASVDKIVGPGNVYVAEAKRQVYGKVDIDMIAGPSEILVLADGTADPSFIAADLLSQAEHDENAYPILVTTSLKLADKVADELKTQTGELGRSSIIKKCLSRNCYGFVVKSVKEGIELSNRIAPEHMELMVKNPFRYISQIKNAGALFVGEWTPEALGDYAAGPNHVLPTGGSARFFSPLGVYDFVKRTSLLSFTRGSLGRLAGPVTDLAYEEGLNAHAKAVEKRINKQK</sequence>
<dbReference type="InterPro" id="IPR016161">
    <property type="entry name" value="Ald_DH/histidinol_DH"/>
</dbReference>